<protein>
    <submittedName>
        <fullName evidence="1">Uncharacterized protein</fullName>
    </submittedName>
</protein>
<proteinExistence type="predicted"/>
<reference evidence="1" key="1">
    <citation type="submission" date="2023-10" db="EMBL/GenBank/DDBJ databases">
        <authorList>
            <person name="Chen Y."/>
            <person name="Shah S."/>
            <person name="Dougan E. K."/>
            <person name="Thang M."/>
            <person name="Chan C."/>
        </authorList>
    </citation>
    <scope>NUCLEOTIDE SEQUENCE [LARGE SCALE GENOMIC DNA]</scope>
</reference>
<gene>
    <name evidence="1" type="ORF">PCOR1329_LOCUS41649</name>
</gene>
<evidence type="ECO:0000313" key="2">
    <source>
        <dbReference type="Proteomes" id="UP001189429"/>
    </source>
</evidence>
<accession>A0ABN9TRK3</accession>
<dbReference type="EMBL" id="CAUYUJ010015010">
    <property type="protein sequence ID" value="CAK0848786.1"/>
    <property type="molecule type" value="Genomic_DNA"/>
</dbReference>
<feature type="non-terminal residue" evidence="1">
    <location>
        <position position="130"/>
    </location>
</feature>
<evidence type="ECO:0000313" key="1">
    <source>
        <dbReference type="EMBL" id="CAK0848786.1"/>
    </source>
</evidence>
<dbReference type="Proteomes" id="UP001189429">
    <property type="component" value="Unassembled WGS sequence"/>
</dbReference>
<keyword evidence="2" id="KW-1185">Reference proteome</keyword>
<organism evidence="1 2">
    <name type="scientific">Prorocentrum cordatum</name>
    <dbReference type="NCBI Taxonomy" id="2364126"/>
    <lineage>
        <taxon>Eukaryota</taxon>
        <taxon>Sar</taxon>
        <taxon>Alveolata</taxon>
        <taxon>Dinophyceae</taxon>
        <taxon>Prorocentrales</taxon>
        <taxon>Prorocentraceae</taxon>
        <taxon>Prorocentrum</taxon>
    </lineage>
</organism>
<comment type="caution">
    <text evidence="1">The sequence shown here is derived from an EMBL/GenBank/DDBJ whole genome shotgun (WGS) entry which is preliminary data.</text>
</comment>
<sequence length="130" mass="14424">MALPATATAQFHLMYAVNNFKLQRYDGDSELVVGRTDHHDDAEGAKLVRKYTQEGARVRGVASRDDVASFPSTMAFRYAAWTSRAQVIAQWDFEAYHHPERLSMQVRAMASSRRPGSLLLDDAAPQPGAA</sequence>
<name>A0ABN9TRK3_9DINO</name>